<accession>A0AAP0RBD4</accession>
<evidence type="ECO:0000313" key="3">
    <source>
        <dbReference type="Proteomes" id="UP001415857"/>
    </source>
</evidence>
<protein>
    <submittedName>
        <fullName evidence="2">Uncharacterized protein</fullName>
    </submittedName>
</protein>
<organism evidence="2 3">
    <name type="scientific">Liquidambar formosana</name>
    <name type="common">Formosan gum</name>
    <dbReference type="NCBI Taxonomy" id="63359"/>
    <lineage>
        <taxon>Eukaryota</taxon>
        <taxon>Viridiplantae</taxon>
        <taxon>Streptophyta</taxon>
        <taxon>Embryophyta</taxon>
        <taxon>Tracheophyta</taxon>
        <taxon>Spermatophyta</taxon>
        <taxon>Magnoliopsida</taxon>
        <taxon>eudicotyledons</taxon>
        <taxon>Gunneridae</taxon>
        <taxon>Pentapetalae</taxon>
        <taxon>Saxifragales</taxon>
        <taxon>Altingiaceae</taxon>
        <taxon>Liquidambar</taxon>
    </lineage>
</organism>
<dbReference type="AlphaFoldDB" id="A0AAP0RBD4"/>
<reference evidence="2 3" key="1">
    <citation type="journal article" date="2024" name="Plant J.">
        <title>Genome sequences and population genomics reveal climatic adaptation and genomic divergence between two closely related sweetgum species.</title>
        <authorList>
            <person name="Xu W.Q."/>
            <person name="Ren C.Q."/>
            <person name="Zhang X.Y."/>
            <person name="Comes H.P."/>
            <person name="Liu X.H."/>
            <person name="Li Y.G."/>
            <person name="Kettle C.J."/>
            <person name="Jalonen R."/>
            <person name="Gaisberger H."/>
            <person name="Ma Y.Z."/>
            <person name="Qiu Y.X."/>
        </authorList>
    </citation>
    <scope>NUCLEOTIDE SEQUENCE [LARGE SCALE GENOMIC DNA]</scope>
    <source>
        <strain evidence="2">Hangzhou</strain>
    </source>
</reference>
<dbReference type="Proteomes" id="UP001415857">
    <property type="component" value="Unassembled WGS sequence"/>
</dbReference>
<dbReference type="EMBL" id="JBBPBK010000011">
    <property type="protein sequence ID" value="KAK9274504.1"/>
    <property type="molecule type" value="Genomic_DNA"/>
</dbReference>
<evidence type="ECO:0000256" key="1">
    <source>
        <dbReference type="SAM" id="MobiDB-lite"/>
    </source>
</evidence>
<keyword evidence="3" id="KW-1185">Reference proteome</keyword>
<name>A0AAP0RBD4_LIQFO</name>
<gene>
    <name evidence="2" type="ORF">L1049_021753</name>
</gene>
<comment type="caution">
    <text evidence="2">The sequence shown here is derived from an EMBL/GenBank/DDBJ whole genome shotgun (WGS) entry which is preliminary data.</text>
</comment>
<feature type="region of interest" description="Disordered" evidence="1">
    <location>
        <begin position="68"/>
        <end position="104"/>
    </location>
</feature>
<evidence type="ECO:0000313" key="2">
    <source>
        <dbReference type="EMBL" id="KAK9274504.1"/>
    </source>
</evidence>
<sequence>MCGKEIFYCAPQHNMAIGGAVASNIQCNVFFLLFPFNQVKEIYIYIKERAKALVHREYIEKCNCKERRTKKSRRENRLQKLSGSPKQKESQKSVSLKNEQNPPHYQRSSYFFLLPKKLWAEHASKFP</sequence>
<feature type="compositionally biased region" description="Polar residues" evidence="1">
    <location>
        <begin position="92"/>
        <end position="104"/>
    </location>
</feature>
<proteinExistence type="predicted"/>